<accession>A0A5R8P883</accession>
<evidence type="ECO:0000313" key="2">
    <source>
        <dbReference type="EMBL" id="TLG01700.1"/>
    </source>
</evidence>
<dbReference type="RefSeq" id="WP_138458056.1">
    <property type="nucleotide sequence ID" value="NZ_VBUU01000030.1"/>
</dbReference>
<organism evidence="2 3">
    <name type="scientific">Nocardia cyriacigeorgica</name>
    <dbReference type="NCBI Taxonomy" id="135487"/>
    <lineage>
        <taxon>Bacteria</taxon>
        <taxon>Bacillati</taxon>
        <taxon>Actinomycetota</taxon>
        <taxon>Actinomycetes</taxon>
        <taxon>Mycobacteriales</taxon>
        <taxon>Nocardiaceae</taxon>
        <taxon>Nocardia</taxon>
    </lineage>
</organism>
<reference evidence="2 3" key="1">
    <citation type="submission" date="2019-05" db="EMBL/GenBank/DDBJ databases">
        <title>Genomes sequences of two Nocardia cyriacigeorgica environmental isolates, type strains Nocardia asteroides ATCC 19247 and Nocardia cyriacigeorgica DSM 44484.</title>
        <authorList>
            <person name="Vautrin F."/>
            <person name="Bergeron E."/>
            <person name="Dubost A."/>
            <person name="Abrouk D."/>
            <person name="Rodriguez Nava V."/>
            <person name="Pujic P."/>
        </authorList>
    </citation>
    <scope>NUCLEOTIDE SEQUENCE [LARGE SCALE GENOMIC DNA]</scope>
    <source>
        <strain evidence="2 3">EML 1456</strain>
    </source>
</reference>
<protein>
    <submittedName>
        <fullName evidence="2">Uncharacterized protein</fullName>
    </submittedName>
</protein>
<gene>
    <name evidence="2" type="ORF">FEK35_23640</name>
</gene>
<dbReference type="EMBL" id="VBUU01000030">
    <property type="protein sequence ID" value="TLG01700.1"/>
    <property type="molecule type" value="Genomic_DNA"/>
</dbReference>
<proteinExistence type="predicted"/>
<feature type="region of interest" description="Disordered" evidence="1">
    <location>
        <begin position="20"/>
        <end position="59"/>
    </location>
</feature>
<name>A0A5R8P883_9NOCA</name>
<evidence type="ECO:0000256" key="1">
    <source>
        <dbReference type="SAM" id="MobiDB-lite"/>
    </source>
</evidence>
<dbReference type="Proteomes" id="UP000308349">
    <property type="component" value="Unassembled WGS sequence"/>
</dbReference>
<dbReference type="AlphaFoldDB" id="A0A5R8P883"/>
<comment type="caution">
    <text evidence="2">The sequence shown here is derived from an EMBL/GenBank/DDBJ whole genome shotgun (WGS) entry which is preliminary data.</text>
</comment>
<sequence length="91" mass="9841">MTAIHVCATSSEFIEVTAMTKDPTDRSPKLSAPAIASSRIQPDKARTGTPDLRGGGAGKTDPVVAGLGCRFGEEALIRFRVWIWSRRSLLR</sequence>
<evidence type="ECO:0000313" key="3">
    <source>
        <dbReference type="Proteomes" id="UP000308349"/>
    </source>
</evidence>